<evidence type="ECO:0000313" key="6">
    <source>
        <dbReference type="Proteomes" id="UP000288716"/>
    </source>
</evidence>
<dbReference type="EMBL" id="NCKV01000314">
    <property type="protein sequence ID" value="RWS30961.1"/>
    <property type="molecule type" value="Genomic_DNA"/>
</dbReference>
<gene>
    <name evidence="5" type="ORF">B4U80_11700</name>
</gene>
<dbReference type="Gene3D" id="2.60.120.620">
    <property type="entry name" value="q2cbj1_9rhob like domain"/>
    <property type="match status" value="1"/>
</dbReference>
<dbReference type="VEuPathDB" id="VectorBase:LDEU001082"/>
<proteinExistence type="inferred from homology"/>
<comment type="caution">
    <text evidence="5">The sequence shown here is derived from an EMBL/GenBank/DDBJ whole genome shotgun (WGS) entry which is preliminary data.</text>
</comment>
<accession>A0A443STX2</accession>
<evidence type="ECO:0000313" key="5">
    <source>
        <dbReference type="EMBL" id="RWS30961.1"/>
    </source>
</evidence>
<evidence type="ECO:0000256" key="2">
    <source>
        <dbReference type="ARBA" id="ARBA00022723"/>
    </source>
</evidence>
<dbReference type="PANTHER" id="PTHR20883">
    <property type="entry name" value="PHYTANOYL-COA DIOXYGENASE DOMAIN CONTAINING 1"/>
    <property type="match status" value="1"/>
</dbReference>
<sequence>MSRIAKSAKSILGTFLENGFAVIPEFIGRSQAAALVSESERILDKYFVESEQQKLVSNAEKLGDHSITHKDEVTMTFHPNSFDKNGRLLVSKHRALHSIGMKLHNLFEPFKKATFSEDVKHVLQRLQYGNPIVFESSVVYKAPGAKELAMHQDESYYRTDPPGSGLAFWIALDDATEDNGCLQIYPGSHKAAFLPRVILEVDNKLKIIEENNTYKNIEESKFVKLPVEMGSLILVDGFLLHKSGPNDTDNLRRAYMFHLFDKSKSNWMKNNYVKQGDVYSFNSVY</sequence>
<comment type="cofactor">
    <cofactor evidence="1">
        <name>Fe cation</name>
        <dbReference type="ChEBI" id="CHEBI:24875"/>
    </cofactor>
</comment>
<reference evidence="5 6" key="1">
    <citation type="journal article" date="2018" name="Gigascience">
        <title>Genomes of trombidid mites reveal novel predicted allergens and laterally-transferred genes associated with secondary metabolism.</title>
        <authorList>
            <person name="Dong X."/>
            <person name="Chaisiri K."/>
            <person name="Xia D."/>
            <person name="Armstrong S.D."/>
            <person name="Fang Y."/>
            <person name="Donnelly M.J."/>
            <person name="Kadowaki T."/>
            <person name="McGarry J.W."/>
            <person name="Darby A.C."/>
            <person name="Makepeace B.L."/>
        </authorList>
    </citation>
    <scope>NUCLEOTIDE SEQUENCE [LARGE SCALE GENOMIC DNA]</scope>
    <source>
        <strain evidence="5">UoL-UT</strain>
    </source>
</reference>
<dbReference type="GO" id="GO:0046872">
    <property type="term" value="F:metal ion binding"/>
    <property type="evidence" value="ECO:0007669"/>
    <property type="project" value="UniProtKB-KW"/>
</dbReference>
<comment type="similarity">
    <text evidence="4">Belongs to the PhyH family. PHYHD1 subfamily.</text>
</comment>
<evidence type="ECO:0008006" key="7">
    <source>
        <dbReference type="Google" id="ProtNLM"/>
    </source>
</evidence>
<dbReference type="Proteomes" id="UP000288716">
    <property type="component" value="Unassembled WGS sequence"/>
</dbReference>
<evidence type="ECO:0000256" key="4">
    <source>
        <dbReference type="ARBA" id="ARBA00038356"/>
    </source>
</evidence>
<keyword evidence="6" id="KW-1185">Reference proteome</keyword>
<keyword evidence="2" id="KW-0479">Metal-binding</keyword>
<dbReference type="STRING" id="299467.A0A443STX2"/>
<dbReference type="InterPro" id="IPR008775">
    <property type="entry name" value="Phytyl_CoA_dOase-like"/>
</dbReference>
<dbReference type="OrthoDB" id="2328924at2759"/>
<evidence type="ECO:0000256" key="1">
    <source>
        <dbReference type="ARBA" id="ARBA00001962"/>
    </source>
</evidence>
<organism evidence="5 6">
    <name type="scientific">Leptotrombidium deliense</name>
    <dbReference type="NCBI Taxonomy" id="299467"/>
    <lineage>
        <taxon>Eukaryota</taxon>
        <taxon>Metazoa</taxon>
        <taxon>Ecdysozoa</taxon>
        <taxon>Arthropoda</taxon>
        <taxon>Chelicerata</taxon>
        <taxon>Arachnida</taxon>
        <taxon>Acari</taxon>
        <taxon>Acariformes</taxon>
        <taxon>Trombidiformes</taxon>
        <taxon>Prostigmata</taxon>
        <taxon>Anystina</taxon>
        <taxon>Parasitengona</taxon>
        <taxon>Trombiculoidea</taxon>
        <taxon>Trombiculidae</taxon>
        <taxon>Leptotrombidium</taxon>
    </lineage>
</organism>
<name>A0A443STX2_9ACAR</name>
<dbReference type="PANTHER" id="PTHR20883:SF15">
    <property type="entry name" value="PHYTANOYL-COA DIOXYGENASE DOMAIN-CONTAINING PROTEIN 1"/>
    <property type="match status" value="1"/>
</dbReference>
<evidence type="ECO:0000256" key="3">
    <source>
        <dbReference type="ARBA" id="ARBA00023004"/>
    </source>
</evidence>
<dbReference type="AlphaFoldDB" id="A0A443STX2"/>
<keyword evidence="3" id="KW-0408">Iron</keyword>
<dbReference type="Pfam" id="PF05721">
    <property type="entry name" value="PhyH"/>
    <property type="match status" value="1"/>
</dbReference>
<protein>
    <recommendedName>
        <fullName evidence="7">Phytanoyl-CoA dioxygenase domain-containing protein 1-like protein</fullName>
    </recommendedName>
</protein>
<dbReference type="SUPFAM" id="SSF51197">
    <property type="entry name" value="Clavaminate synthase-like"/>
    <property type="match status" value="1"/>
</dbReference>